<dbReference type="BioCyc" id="CAULO:CC1479-MONOMER"/>
<evidence type="ECO:0008006" key="4">
    <source>
        <dbReference type="Google" id="ProtNLM"/>
    </source>
</evidence>
<gene>
    <name evidence="2" type="ordered locus">CC_1479</name>
</gene>
<dbReference type="eggNOG" id="ENOG5033MJT">
    <property type="taxonomic scope" value="Bacteria"/>
</dbReference>
<feature type="transmembrane region" description="Helical" evidence="1">
    <location>
        <begin position="123"/>
        <end position="140"/>
    </location>
</feature>
<dbReference type="Pfam" id="PF08570">
    <property type="entry name" value="DUF1761"/>
    <property type="match status" value="1"/>
</dbReference>
<dbReference type="Proteomes" id="UP000001816">
    <property type="component" value="Chromosome"/>
</dbReference>
<dbReference type="AlphaFoldDB" id="Q9A885"/>
<evidence type="ECO:0000313" key="3">
    <source>
        <dbReference type="Proteomes" id="UP000001816"/>
    </source>
</evidence>
<dbReference type="KEGG" id="ccr:CC_1479"/>
<dbReference type="STRING" id="190650.CC_1479"/>
<protein>
    <recommendedName>
        <fullName evidence="4">DUF1761 domain-containing protein</fullName>
    </recommendedName>
</protein>
<keyword evidence="1" id="KW-0472">Membrane</keyword>
<name>Q9A885_CAUVC</name>
<dbReference type="EnsemblBacteria" id="AAK23458">
    <property type="protein sequence ID" value="AAK23458"/>
    <property type="gene ID" value="CC_1479"/>
</dbReference>
<keyword evidence="3" id="KW-1185">Reference proteome</keyword>
<accession>Q9A885</accession>
<reference evidence="2 3" key="1">
    <citation type="journal article" date="2001" name="Proc. Natl. Acad. Sci. U.S.A.">
        <title>Complete genome sequence of Caulobacter crescentus.</title>
        <authorList>
            <person name="Nierman W.C."/>
            <person name="Feldblyum T.V."/>
            <person name="Laub M.T."/>
            <person name="Paulsen I.T."/>
            <person name="Nelson K.E."/>
            <person name="Eisen J.A."/>
            <person name="Heidelberg J.F."/>
            <person name="Alley M.R."/>
            <person name="Ohta N."/>
            <person name="Maddock J.R."/>
            <person name="Potocka I."/>
            <person name="Nelson W.C."/>
            <person name="Newton A."/>
            <person name="Stephens C."/>
            <person name="Phadke N.D."/>
            <person name="Ely B."/>
            <person name="DeBoy R.T."/>
            <person name="Dodson R.J."/>
            <person name="Durkin A.S."/>
            <person name="Gwinn M.L."/>
            <person name="Haft D.H."/>
            <person name="Kolonay J.F."/>
            <person name="Smit J."/>
            <person name="Craven M.B."/>
            <person name="Khouri H."/>
            <person name="Shetty J."/>
            <person name="Berry K."/>
            <person name="Utterback T."/>
            <person name="Tran K."/>
            <person name="Wolf A."/>
            <person name="Vamathevan J."/>
            <person name="Ermolaeva M."/>
            <person name="White O."/>
            <person name="Salzberg S.L."/>
            <person name="Venter J.C."/>
            <person name="Shapiro L."/>
            <person name="Fraser C.M."/>
        </authorList>
    </citation>
    <scope>NUCLEOTIDE SEQUENCE [LARGE SCALE GENOMIC DNA]</scope>
    <source>
        <strain evidence="3">ATCC 19089 / CB15</strain>
    </source>
</reference>
<keyword evidence="1" id="KW-0812">Transmembrane</keyword>
<feature type="transmembrane region" description="Helical" evidence="1">
    <location>
        <begin position="16"/>
        <end position="38"/>
    </location>
</feature>
<sequence length="147" mass="15605">MIQSFRGETSMKQVNWLGLVVALIAGQVIGVIWYGNLFSAAWMEAQSLTDADFVGQDWKMGLGVLNMIVILLGLDWLIRRLGASGYMAGAKVALAACVCFALTVAALNYIYAAGTLSLLLIDGGYQVVTYTVAGALLGGLKRKPKAA</sequence>
<feature type="transmembrane region" description="Helical" evidence="1">
    <location>
        <begin position="90"/>
        <end position="111"/>
    </location>
</feature>
<dbReference type="InterPro" id="IPR013879">
    <property type="entry name" value="DUF1761"/>
</dbReference>
<dbReference type="EMBL" id="AE005673">
    <property type="protein sequence ID" value="AAK23458.1"/>
    <property type="molecule type" value="Genomic_DNA"/>
</dbReference>
<feature type="transmembrane region" description="Helical" evidence="1">
    <location>
        <begin position="58"/>
        <end position="78"/>
    </location>
</feature>
<proteinExistence type="predicted"/>
<organism evidence="2 3">
    <name type="scientific">Caulobacter vibrioides (strain ATCC 19089 / CIP 103742 / CB 15)</name>
    <name type="common">Caulobacter crescentus</name>
    <dbReference type="NCBI Taxonomy" id="190650"/>
    <lineage>
        <taxon>Bacteria</taxon>
        <taxon>Pseudomonadati</taxon>
        <taxon>Pseudomonadota</taxon>
        <taxon>Alphaproteobacteria</taxon>
        <taxon>Caulobacterales</taxon>
        <taxon>Caulobacteraceae</taxon>
        <taxon>Caulobacter</taxon>
    </lineage>
</organism>
<dbReference type="HOGENOM" id="CLU_136269_0_0_5"/>
<evidence type="ECO:0000313" key="2">
    <source>
        <dbReference type="EMBL" id="AAK23458.1"/>
    </source>
</evidence>
<keyword evidence="1" id="KW-1133">Transmembrane helix</keyword>
<evidence type="ECO:0000256" key="1">
    <source>
        <dbReference type="SAM" id="Phobius"/>
    </source>
</evidence>
<dbReference type="PIR" id="F87432">
    <property type="entry name" value="F87432"/>
</dbReference>
<dbReference type="PATRIC" id="fig|190650.5.peg.1505"/>